<dbReference type="SUPFAM" id="SSF88659">
    <property type="entry name" value="Sigma3 and sigma4 domains of RNA polymerase sigma factors"/>
    <property type="match status" value="1"/>
</dbReference>
<evidence type="ECO:0000259" key="5">
    <source>
        <dbReference type="Pfam" id="PF08281"/>
    </source>
</evidence>
<evidence type="ECO:0000256" key="1">
    <source>
        <dbReference type="ARBA" id="ARBA00010641"/>
    </source>
</evidence>
<protein>
    <submittedName>
        <fullName evidence="6">RNA polymerase sigma-70 factor</fullName>
    </submittedName>
</protein>
<organism evidence="6 7">
    <name type="scientific">Chitinophaga caseinilytica</name>
    <dbReference type="NCBI Taxonomy" id="2267521"/>
    <lineage>
        <taxon>Bacteria</taxon>
        <taxon>Pseudomonadati</taxon>
        <taxon>Bacteroidota</taxon>
        <taxon>Chitinophagia</taxon>
        <taxon>Chitinophagales</taxon>
        <taxon>Chitinophagaceae</taxon>
        <taxon>Chitinophaga</taxon>
    </lineage>
</organism>
<accession>A0ABZ2Z3Y3</accession>
<gene>
    <name evidence="6" type="ORF">WJU22_25855</name>
</gene>
<dbReference type="InterPro" id="IPR013249">
    <property type="entry name" value="RNA_pol_sigma70_r4_t2"/>
</dbReference>
<evidence type="ECO:0000256" key="2">
    <source>
        <dbReference type="ARBA" id="ARBA00023015"/>
    </source>
</evidence>
<dbReference type="InterPro" id="IPR014327">
    <property type="entry name" value="RNA_pol_sigma70_bacteroid"/>
</dbReference>
<feature type="domain" description="RNA polymerase sigma factor 70 region 4 type 2" evidence="5">
    <location>
        <begin position="125"/>
        <end position="176"/>
    </location>
</feature>
<dbReference type="Gene3D" id="1.10.10.10">
    <property type="entry name" value="Winged helix-like DNA-binding domain superfamily/Winged helix DNA-binding domain"/>
    <property type="match status" value="1"/>
</dbReference>
<dbReference type="InterPro" id="IPR039425">
    <property type="entry name" value="RNA_pol_sigma-70-like"/>
</dbReference>
<evidence type="ECO:0000313" key="7">
    <source>
        <dbReference type="Proteomes" id="UP001449657"/>
    </source>
</evidence>
<dbReference type="Pfam" id="PF08281">
    <property type="entry name" value="Sigma70_r4_2"/>
    <property type="match status" value="1"/>
</dbReference>
<dbReference type="InterPro" id="IPR013324">
    <property type="entry name" value="RNA_pol_sigma_r3/r4-like"/>
</dbReference>
<name>A0ABZ2Z3Y3_9BACT</name>
<reference evidence="6 7" key="1">
    <citation type="submission" date="2024-03" db="EMBL/GenBank/DDBJ databases">
        <title>Chitinophaga caseinilytica sp. nov., a casein hydrolysing bacterium isolated from forest soil.</title>
        <authorList>
            <person name="Lee D.S."/>
            <person name="Han D.M."/>
            <person name="Baek J.H."/>
            <person name="Choi D.G."/>
            <person name="Jeon J.H."/>
            <person name="Jeon C.O."/>
        </authorList>
    </citation>
    <scope>NUCLEOTIDE SEQUENCE [LARGE SCALE GENOMIC DNA]</scope>
    <source>
        <strain evidence="6 7">KACC 19118</strain>
    </source>
</reference>
<dbReference type="EMBL" id="CP150096">
    <property type="protein sequence ID" value="WZN46323.1"/>
    <property type="molecule type" value="Genomic_DNA"/>
</dbReference>
<comment type="similarity">
    <text evidence="1">Belongs to the sigma-70 factor family. ECF subfamily.</text>
</comment>
<dbReference type="PANTHER" id="PTHR43133:SF46">
    <property type="entry name" value="RNA POLYMERASE SIGMA-70 FACTOR ECF SUBFAMILY"/>
    <property type="match status" value="1"/>
</dbReference>
<dbReference type="InterPro" id="IPR013325">
    <property type="entry name" value="RNA_pol_sigma_r2"/>
</dbReference>
<keyword evidence="7" id="KW-1185">Reference proteome</keyword>
<dbReference type="RefSeq" id="WP_341841054.1">
    <property type="nucleotide sequence ID" value="NZ_CP149792.1"/>
</dbReference>
<sequence length="184" mass="21756">MADVCNEVALLLHVQQGTGDYETFYHYYRKWLLIAATAILQHEQEAEELVQEFFIDCWEQRLVLRIPATSRDAIRNYLFISIRNRCLNRMAVNDTRRRRLAMLTGLLDDYQAPENRLESRELGRSLEDAIEQLPPRQGSVFRSAYQHDKSRREIAVEMNISEKTVKKQMQLALKNLRTLLRHLH</sequence>
<evidence type="ECO:0000313" key="6">
    <source>
        <dbReference type="EMBL" id="WZN46323.1"/>
    </source>
</evidence>
<dbReference type="NCBIfam" id="TIGR02985">
    <property type="entry name" value="Sig70_bacteroi1"/>
    <property type="match status" value="1"/>
</dbReference>
<dbReference type="Gene3D" id="1.10.1740.10">
    <property type="match status" value="1"/>
</dbReference>
<dbReference type="NCBIfam" id="TIGR02937">
    <property type="entry name" value="sigma70-ECF"/>
    <property type="match status" value="1"/>
</dbReference>
<evidence type="ECO:0000256" key="4">
    <source>
        <dbReference type="ARBA" id="ARBA00023163"/>
    </source>
</evidence>
<dbReference type="Proteomes" id="UP001449657">
    <property type="component" value="Chromosome"/>
</dbReference>
<dbReference type="SUPFAM" id="SSF88946">
    <property type="entry name" value="Sigma2 domain of RNA polymerase sigma factors"/>
    <property type="match status" value="1"/>
</dbReference>
<dbReference type="InterPro" id="IPR036388">
    <property type="entry name" value="WH-like_DNA-bd_sf"/>
</dbReference>
<keyword evidence="3" id="KW-0731">Sigma factor</keyword>
<keyword evidence="2" id="KW-0805">Transcription regulation</keyword>
<proteinExistence type="inferred from homology"/>
<dbReference type="InterPro" id="IPR014284">
    <property type="entry name" value="RNA_pol_sigma-70_dom"/>
</dbReference>
<keyword evidence="4" id="KW-0804">Transcription</keyword>
<dbReference type="PANTHER" id="PTHR43133">
    <property type="entry name" value="RNA POLYMERASE ECF-TYPE SIGMA FACTO"/>
    <property type="match status" value="1"/>
</dbReference>
<evidence type="ECO:0000256" key="3">
    <source>
        <dbReference type="ARBA" id="ARBA00023082"/>
    </source>
</evidence>